<dbReference type="Gene3D" id="3.30.70.80">
    <property type="entry name" value="Peptidase S8 propeptide/proteinase inhibitor I9"/>
    <property type="match status" value="1"/>
</dbReference>
<dbReference type="EMBL" id="BKAG01000046">
    <property type="protein sequence ID" value="GEP45332.1"/>
    <property type="molecule type" value="Genomic_DNA"/>
</dbReference>
<feature type="region of interest" description="Disordered" evidence="1">
    <location>
        <begin position="155"/>
        <end position="183"/>
    </location>
</feature>
<evidence type="ECO:0000313" key="2">
    <source>
        <dbReference type="EMBL" id="GEP45332.1"/>
    </source>
</evidence>
<dbReference type="Proteomes" id="UP000321577">
    <property type="component" value="Unassembled WGS sequence"/>
</dbReference>
<comment type="caution">
    <text evidence="2">The sequence shown here is derived from an EMBL/GenBank/DDBJ whole genome shotgun (WGS) entry which is preliminary data.</text>
</comment>
<gene>
    <name evidence="2" type="ORF">BGE01nite_46230</name>
</gene>
<organism evidence="2 3">
    <name type="scientific">Brevifollis gellanilyticus</name>
    <dbReference type="NCBI Taxonomy" id="748831"/>
    <lineage>
        <taxon>Bacteria</taxon>
        <taxon>Pseudomonadati</taxon>
        <taxon>Verrucomicrobiota</taxon>
        <taxon>Verrucomicrobiia</taxon>
        <taxon>Verrucomicrobiales</taxon>
        <taxon>Verrucomicrobiaceae</taxon>
    </lineage>
</organism>
<dbReference type="InterPro" id="IPR037045">
    <property type="entry name" value="S8pro/Inhibitor_I9_sf"/>
</dbReference>
<keyword evidence="3" id="KW-1185">Reference proteome</keyword>
<sequence length="183" mass="19370">MDMKVFSRALHQIAIPWTGVVLCALILPACAKTEDTRVGDTPPPADAKKEISPVVQQKLDSHLIMGLKKSRGEPPFDRPTLFDPDLPVDAEGKVTVDLTAKVTPGLLEQIRSSGGEVISHFEAMNAVRARVPLVQVETLAALPEVRFISPAARATTNAPAAAAGGNLSPPDSSTSTPPAKHEN</sequence>
<name>A0A512MF36_9BACT</name>
<reference evidence="2 3" key="1">
    <citation type="submission" date="2019-07" db="EMBL/GenBank/DDBJ databases">
        <title>Whole genome shotgun sequence of Brevifollis gellanilyticus NBRC 108608.</title>
        <authorList>
            <person name="Hosoyama A."/>
            <person name="Uohara A."/>
            <person name="Ohji S."/>
            <person name="Ichikawa N."/>
        </authorList>
    </citation>
    <scope>NUCLEOTIDE SEQUENCE [LARGE SCALE GENOMIC DNA]</scope>
    <source>
        <strain evidence="2 3">NBRC 108608</strain>
    </source>
</reference>
<protein>
    <recommendedName>
        <fullName evidence="4">Inhibitor I9 domain-containing protein</fullName>
    </recommendedName>
</protein>
<evidence type="ECO:0000313" key="3">
    <source>
        <dbReference type="Proteomes" id="UP000321577"/>
    </source>
</evidence>
<proteinExistence type="predicted"/>
<accession>A0A512MF36</accession>
<dbReference type="AlphaFoldDB" id="A0A512MF36"/>
<evidence type="ECO:0008006" key="4">
    <source>
        <dbReference type="Google" id="ProtNLM"/>
    </source>
</evidence>
<evidence type="ECO:0000256" key="1">
    <source>
        <dbReference type="SAM" id="MobiDB-lite"/>
    </source>
</evidence>